<feature type="domain" description="Peptidase S1" evidence="13">
    <location>
        <begin position="29"/>
        <end position="253"/>
    </location>
</feature>
<dbReference type="HOGENOM" id="CLU_006842_7_4_1"/>
<dbReference type="InterPro" id="IPR001254">
    <property type="entry name" value="Trypsin_dom"/>
</dbReference>
<dbReference type="KEGG" id="dgr:6565396"/>
<name>B4JIV4_DROGR</name>
<dbReference type="SMART" id="SM00020">
    <property type="entry name" value="Tryp_SPc"/>
    <property type="match status" value="1"/>
</dbReference>
<evidence type="ECO:0000256" key="5">
    <source>
        <dbReference type="ARBA" id="ARBA00022729"/>
    </source>
</evidence>
<dbReference type="SUPFAM" id="SSF50494">
    <property type="entry name" value="Trypsin-like serine proteases"/>
    <property type="match status" value="1"/>
</dbReference>
<dbReference type="OrthoDB" id="6755574at2759"/>
<keyword evidence="15" id="KW-1185">Reference proteome</keyword>
<dbReference type="GO" id="GO:0004252">
    <property type="term" value="F:serine-type endopeptidase activity"/>
    <property type="evidence" value="ECO:0007669"/>
    <property type="project" value="UniProtKB-EC"/>
</dbReference>
<dbReference type="GO" id="GO:0005576">
    <property type="term" value="C:extracellular region"/>
    <property type="evidence" value="ECO:0007669"/>
    <property type="project" value="UniProtKB-SubCell"/>
</dbReference>
<reference evidence="14 15" key="1">
    <citation type="journal article" date="2007" name="Nature">
        <title>Evolution of genes and genomes on the Drosophila phylogeny.</title>
        <authorList>
            <consortium name="Drosophila 12 Genomes Consortium"/>
            <person name="Clark A.G."/>
            <person name="Eisen M.B."/>
            <person name="Smith D.R."/>
            <person name="Bergman C.M."/>
            <person name="Oliver B."/>
            <person name="Markow T.A."/>
            <person name="Kaufman T.C."/>
            <person name="Kellis M."/>
            <person name="Gelbart W."/>
            <person name="Iyer V.N."/>
            <person name="Pollard D.A."/>
            <person name="Sackton T.B."/>
            <person name="Larracuente A.M."/>
            <person name="Singh N.D."/>
            <person name="Abad J.P."/>
            <person name="Abt D.N."/>
            <person name="Adryan B."/>
            <person name="Aguade M."/>
            <person name="Akashi H."/>
            <person name="Anderson W.W."/>
            <person name="Aquadro C.F."/>
            <person name="Ardell D.H."/>
            <person name="Arguello R."/>
            <person name="Artieri C.G."/>
            <person name="Barbash D.A."/>
            <person name="Barker D."/>
            <person name="Barsanti P."/>
            <person name="Batterham P."/>
            <person name="Batzoglou S."/>
            <person name="Begun D."/>
            <person name="Bhutkar A."/>
            <person name="Blanco E."/>
            <person name="Bosak S.A."/>
            <person name="Bradley R.K."/>
            <person name="Brand A.D."/>
            <person name="Brent M.R."/>
            <person name="Brooks A.N."/>
            <person name="Brown R.H."/>
            <person name="Butlin R.K."/>
            <person name="Caggese C."/>
            <person name="Calvi B.R."/>
            <person name="Bernardo de Carvalho A."/>
            <person name="Caspi A."/>
            <person name="Castrezana S."/>
            <person name="Celniker S.E."/>
            <person name="Chang J.L."/>
            <person name="Chapple C."/>
            <person name="Chatterji S."/>
            <person name="Chinwalla A."/>
            <person name="Civetta A."/>
            <person name="Clifton S.W."/>
            <person name="Comeron J.M."/>
            <person name="Costello J.C."/>
            <person name="Coyne J.A."/>
            <person name="Daub J."/>
            <person name="David R.G."/>
            <person name="Delcher A.L."/>
            <person name="Delehaunty K."/>
            <person name="Do C.B."/>
            <person name="Ebling H."/>
            <person name="Edwards K."/>
            <person name="Eickbush T."/>
            <person name="Evans J.D."/>
            <person name="Filipski A."/>
            <person name="Findeiss S."/>
            <person name="Freyhult E."/>
            <person name="Fulton L."/>
            <person name="Fulton R."/>
            <person name="Garcia A.C."/>
            <person name="Gardiner A."/>
            <person name="Garfield D.A."/>
            <person name="Garvin B.E."/>
            <person name="Gibson G."/>
            <person name="Gilbert D."/>
            <person name="Gnerre S."/>
            <person name="Godfrey J."/>
            <person name="Good R."/>
            <person name="Gotea V."/>
            <person name="Gravely B."/>
            <person name="Greenberg A.J."/>
            <person name="Griffiths-Jones S."/>
            <person name="Gross S."/>
            <person name="Guigo R."/>
            <person name="Gustafson E.A."/>
            <person name="Haerty W."/>
            <person name="Hahn M.W."/>
            <person name="Halligan D.L."/>
            <person name="Halpern A.L."/>
            <person name="Halter G.M."/>
            <person name="Han M.V."/>
            <person name="Heger A."/>
            <person name="Hillier L."/>
            <person name="Hinrichs A.S."/>
            <person name="Holmes I."/>
            <person name="Hoskins R.A."/>
            <person name="Hubisz M.J."/>
            <person name="Hultmark D."/>
            <person name="Huntley M.A."/>
            <person name="Jaffe D.B."/>
            <person name="Jagadeeshan S."/>
            <person name="Jeck W.R."/>
            <person name="Johnson J."/>
            <person name="Jones C.D."/>
            <person name="Jordan W.C."/>
            <person name="Karpen G.H."/>
            <person name="Kataoka E."/>
            <person name="Keightley P.D."/>
            <person name="Kheradpour P."/>
            <person name="Kirkness E.F."/>
            <person name="Koerich L.B."/>
            <person name="Kristiansen K."/>
            <person name="Kudrna D."/>
            <person name="Kulathinal R.J."/>
            <person name="Kumar S."/>
            <person name="Kwok R."/>
            <person name="Lander E."/>
            <person name="Langley C.H."/>
            <person name="Lapoint R."/>
            <person name="Lazzaro B.P."/>
            <person name="Lee S.J."/>
            <person name="Levesque L."/>
            <person name="Li R."/>
            <person name="Lin C.F."/>
            <person name="Lin M.F."/>
            <person name="Lindblad-Toh K."/>
            <person name="Llopart A."/>
            <person name="Long M."/>
            <person name="Low L."/>
            <person name="Lozovsky E."/>
            <person name="Lu J."/>
            <person name="Luo M."/>
            <person name="Machado C.A."/>
            <person name="Makalowski W."/>
            <person name="Marzo M."/>
            <person name="Matsuda M."/>
            <person name="Matzkin L."/>
            <person name="McAllister B."/>
            <person name="McBride C.S."/>
            <person name="McKernan B."/>
            <person name="McKernan K."/>
            <person name="Mendez-Lago M."/>
            <person name="Minx P."/>
            <person name="Mollenhauer M.U."/>
            <person name="Montooth K."/>
            <person name="Mount S.M."/>
            <person name="Mu X."/>
            <person name="Myers E."/>
            <person name="Negre B."/>
            <person name="Newfeld S."/>
            <person name="Nielsen R."/>
            <person name="Noor M.A."/>
            <person name="O'Grady P."/>
            <person name="Pachter L."/>
            <person name="Papaceit M."/>
            <person name="Parisi M.J."/>
            <person name="Parisi M."/>
            <person name="Parts L."/>
            <person name="Pedersen J.S."/>
            <person name="Pesole G."/>
            <person name="Phillippy A.M."/>
            <person name="Ponting C.P."/>
            <person name="Pop M."/>
            <person name="Porcelli D."/>
            <person name="Powell J.R."/>
            <person name="Prohaska S."/>
            <person name="Pruitt K."/>
            <person name="Puig M."/>
            <person name="Quesneville H."/>
            <person name="Ram K.R."/>
            <person name="Rand D."/>
            <person name="Rasmussen M.D."/>
            <person name="Reed L.K."/>
            <person name="Reenan R."/>
            <person name="Reily A."/>
            <person name="Remington K.A."/>
            <person name="Rieger T.T."/>
            <person name="Ritchie M.G."/>
            <person name="Robin C."/>
            <person name="Rogers Y.H."/>
            <person name="Rohde C."/>
            <person name="Rozas J."/>
            <person name="Rubenfield M.J."/>
            <person name="Ruiz A."/>
            <person name="Russo S."/>
            <person name="Salzberg S.L."/>
            <person name="Sanchez-Gracia A."/>
            <person name="Saranga D.J."/>
            <person name="Sato H."/>
            <person name="Schaeffer S.W."/>
            <person name="Schatz M.C."/>
            <person name="Schlenke T."/>
            <person name="Schwartz R."/>
            <person name="Segarra C."/>
            <person name="Singh R.S."/>
            <person name="Sirot L."/>
            <person name="Sirota M."/>
            <person name="Sisneros N.B."/>
            <person name="Smith C.D."/>
            <person name="Smith T.F."/>
            <person name="Spieth J."/>
            <person name="Stage D.E."/>
            <person name="Stark A."/>
            <person name="Stephan W."/>
            <person name="Strausberg R.L."/>
            <person name="Strempel S."/>
            <person name="Sturgill D."/>
            <person name="Sutton G."/>
            <person name="Sutton G.G."/>
            <person name="Tao W."/>
            <person name="Teichmann S."/>
            <person name="Tobari Y.N."/>
            <person name="Tomimura Y."/>
            <person name="Tsolas J.M."/>
            <person name="Valente V.L."/>
            <person name="Venter E."/>
            <person name="Venter J.C."/>
            <person name="Vicario S."/>
            <person name="Vieira F.G."/>
            <person name="Vilella A.J."/>
            <person name="Villasante A."/>
            <person name="Walenz B."/>
            <person name="Wang J."/>
            <person name="Wasserman M."/>
            <person name="Watts T."/>
            <person name="Wilson D."/>
            <person name="Wilson R.K."/>
            <person name="Wing R.A."/>
            <person name="Wolfner M.F."/>
            <person name="Wong A."/>
            <person name="Wong G.K."/>
            <person name="Wu C.I."/>
            <person name="Wu G."/>
            <person name="Yamamoto D."/>
            <person name="Yang H.P."/>
            <person name="Yang S.P."/>
            <person name="Yorke J.A."/>
            <person name="Yoshida K."/>
            <person name="Zdobnov E."/>
            <person name="Zhang P."/>
            <person name="Zhang Y."/>
            <person name="Zimin A.V."/>
            <person name="Baldwin J."/>
            <person name="Abdouelleil A."/>
            <person name="Abdulkadir J."/>
            <person name="Abebe A."/>
            <person name="Abera B."/>
            <person name="Abreu J."/>
            <person name="Acer S.C."/>
            <person name="Aftuck L."/>
            <person name="Alexander A."/>
            <person name="An P."/>
            <person name="Anderson E."/>
            <person name="Anderson S."/>
            <person name="Arachi H."/>
            <person name="Azer M."/>
            <person name="Bachantsang P."/>
            <person name="Barry A."/>
            <person name="Bayul T."/>
            <person name="Berlin A."/>
            <person name="Bessette D."/>
            <person name="Bloom T."/>
            <person name="Blye J."/>
            <person name="Boguslavskiy L."/>
            <person name="Bonnet C."/>
            <person name="Boukhgalter B."/>
            <person name="Bourzgui I."/>
            <person name="Brown A."/>
            <person name="Cahill P."/>
            <person name="Channer S."/>
            <person name="Cheshatsang Y."/>
            <person name="Chuda L."/>
            <person name="Citroen M."/>
            <person name="Collymore A."/>
            <person name="Cooke P."/>
            <person name="Costello M."/>
            <person name="D'Aco K."/>
            <person name="Daza R."/>
            <person name="De Haan G."/>
            <person name="DeGray S."/>
            <person name="DeMaso C."/>
            <person name="Dhargay N."/>
            <person name="Dooley K."/>
            <person name="Dooley E."/>
            <person name="Doricent M."/>
            <person name="Dorje P."/>
            <person name="Dorjee K."/>
            <person name="Dupes A."/>
            <person name="Elong R."/>
            <person name="Falk J."/>
            <person name="Farina A."/>
            <person name="Faro S."/>
            <person name="Ferguson D."/>
            <person name="Fisher S."/>
            <person name="Foley C.D."/>
            <person name="Franke A."/>
            <person name="Friedrich D."/>
            <person name="Gadbois L."/>
            <person name="Gearin G."/>
            <person name="Gearin C.R."/>
            <person name="Giannoukos G."/>
            <person name="Goode T."/>
            <person name="Graham J."/>
            <person name="Grandbois E."/>
            <person name="Grewal S."/>
            <person name="Gyaltsen K."/>
            <person name="Hafez N."/>
            <person name="Hagos B."/>
            <person name="Hall J."/>
            <person name="Henson C."/>
            <person name="Hollinger A."/>
            <person name="Honan T."/>
            <person name="Huard M.D."/>
            <person name="Hughes L."/>
            <person name="Hurhula B."/>
            <person name="Husby M.E."/>
            <person name="Kamat A."/>
            <person name="Kanga B."/>
            <person name="Kashin S."/>
            <person name="Khazanovich D."/>
            <person name="Kisner P."/>
            <person name="Lance K."/>
            <person name="Lara M."/>
            <person name="Lee W."/>
            <person name="Lennon N."/>
            <person name="Letendre F."/>
            <person name="LeVine R."/>
            <person name="Lipovsky A."/>
            <person name="Liu X."/>
            <person name="Liu J."/>
            <person name="Liu S."/>
            <person name="Lokyitsang T."/>
            <person name="Lokyitsang Y."/>
            <person name="Lubonja R."/>
            <person name="Lui A."/>
            <person name="MacDonald P."/>
            <person name="Magnisalis V."/>
            <person name="Maru K."/>
            <person name="Matthews C."/>
            <person name="McCusker W."/>
            <person name="McDonough S."/>
            <person name="Mehta T."/>
            <person name="Meldrim J."/>
            <person name="Meneus L."/>
            <person name="Mihai O."/>
            <person name="Mihalev A."/>
            <person name="Mihova T."/>
            <person name="Mittelman R."/>
            <person name="Mlenga V."/>
            <person name="Montmayeur A."/>
            <person name="Mulrain L."/>
            <person name="Navidi A."/>
            <person name="Naylor J."/>
            <person name="Negash T."/>
            <person name="Nguyen T."/>
            <person name="Nguyen N."/>
            <person name="Nicol R."/>
            <person name="Norbu C."/>
            <person name="Norbu N."/>
            <person name="Novod N."/>
            <person name="O'Neill B."/>
            <person name="Osman S."/>
            <person name="Markiewicz E."/>
            <person name="Oyono O.L."/>
            <person name="Patti C."/>
            <person name="Phunkhang P."/>
            <person name="Pierre F."/>
            <person name="Priest M."/>
            <person name="Raghuraman S."/>
            <person name="Rege F."/>
            <person name="Reyes R."/>
            <person name="Rise C."/>
            <person name="Rogov P."/>
            <person name="Ross K."/>
            <person name="Ryan E."/>
            <person name="Settipalli S."/>
            <person name="Shea T."/>
            <person name="Sherpa N."/>
            <person name="Shi L."/>
            <person name="Shih D."/>
            <person name="Sparrow T."/>
            <person name="Spaulding J."/>
            <person name="Stalker J."/>
            <person name="Stange-Thomann N."/>
            <person name="Stavropoulos S."/>
            <person name="Stone C."/>
            <person name="Strader C."/>
            <person name="Tesfaye S."/>
            <person name="Thomson T."/>
            <person name="Thoulutsang Y."/>
            <person name="Thoulutsang D."/>
            <person name="Topham K."/>
            <person name="Topping I."/>
            <person name="Tsamla T."/>
            <person name="Vassiliev H."/>
            <person name="Vo A."/>
            <person name="Wangchuk T."/>
            <person name="Wangdi T."/>
            <person name="Weiand M."/>
            <person name="Wilkinson J."/>
            <person name="Wilson A."/>
            <person name="Yadav S."/>
            <person name="Young G."/>
            <person name="Yu Q."/>
            <person name="Zembek L."/>
            <person name="Zhong D."/>
            <person name="Zimmer A."/>
            <person name="Zwirko Z."/>
            <person name="Jaffe D.B."/>
            <person name="Alvarez P."/>
            <person name="Brockman W."/>
            <person name="Butler J."/>
            <person name="Chin C."/>
            <person name="Gnerre S."/>
            <person name="Grabherr M."/>
            <person name="Kleber M."/>
            <person name="Mauceli E."/>
            <person name="MacCallum I."/>
        </authorList>
    </citation>
    <scope>NUCLEOTIDE SEQUENCE [LARGE SCALE GENOMIC DNA]</scope>
    <source>
        <strain evidence="15">Tucson 15287-2541.00</strain>
    </source>
</reference>
<keyword evidence="8" id="KW-0865">Zymogen</keyword>
<evidence type="ECO:0000256" key="4">
    <source>
        <dbReference type="ARBA" id="ARBA00022670"/>
    </source>
</evidence>
<dbReference type="eggNOG" id="KOG3627">
    <property type="taxonomic scope" value="Eukaryota"/>
</dbReference>
<dbReference type="STRING" id="7222.B4JIV4"/>
<keyword evidence="9" id="KW-1015">Disulfide bond</keyword>
<evidence type="ECO:0000313" key="15">
    <source>
        <dbReference type="Proteomes" id="UP000001070"/>
    </source>
</evidence>
<dbReference type="PhylomeDB" id="B4JIV4"/>
<dbReference type="Pfam" id="PF00089">
    <property type="entry name" value="Trypsin"/>
    <property type="match status" value="1"/>
</dbReference>
<comment type="catalytic activity">
    <reaction evidence="10">
        <text>Preferential cleavage: Arg-|-Xaa, Lys-|-Xaa.</text>
        <dbReference type="EC" id="3.4.21.4"/>
    </reaction>
</comment>
<evidence type="ECO:0000256" key="6">
    <source>
        <dbReference type="ARBA" id="ARBA00022801"/>
    </source>
</evidence>
<dbReference type="InterPro" id="IPR050430">
    <property type="entry name" value="Peptidase_S1"/>
</dbReference>
<dbReference type="EC" id="3.4.21.4" evidence="11"/>
<keyword evidence="7" id="KW-0720">Serine protease</keyword>
<dbReference type="EMBL" id="CH916370">
    <property type="protein sequence ID" value="EDV99518.1"/>
    <property type="molecule type" value="Genomic_DNA"/>
</dbReference>
<dbReference type="FunCoup" id="B4JIV4">
    <property type="interactions" value="78"/>
</dbReference>
<feature type="chain" id="PRO_5002812187" description="trypsin" evidence="12">
    <location>
        <begin position="21"/>
        <end position="254"/>
    </location>
</feature>
<keyword evidence="4" id="KW-0645">Protease</keyword>
<comment type="similarity">
    <text evidence="2">Belongs to the peptidase S1 family.</text>
</comment>
<dbReference type="FunFam" id="2.40.10.10:FF:000146">
    <property type="entry name" value="Serine protease 53"/>
    <property type="match status" value="1"/>
</dbReference>
<evidence type="ECO:0000256" key="11">
    <source>
        <dbReference type="ARBA" id="ARBA00038868"/>
    </source>
</evidence>
<dbReference type="InterPro" id="IPR009003">
    <property type="entry name" value="Peptidase_S1_PA"/>
</dbReference>
<dbReference type="InterPro" id="IPR043504">
    <property type="entry name" value="Peptidase_S1_PA_chymotrypsin"/>
</dbReference>
<dbReference type="Proteomes" id="UP000001070">
    <property type="component" value="Unassembled WGS sequence"/>
</dbReference>
<evidence type="ECO:0000313" key="14">
    <source>
        <dbReference type="EMBL" id="EDV99518.1"/>
    </source>
</evidence>
<dbReference type="InParanoid" id="B4JIV4"/>
<evidence type="ECO:0000256" key="1">
    <source>
        <dbReference type="ARBA" id="ARBA00004239"/>
    </source>
</evidence>
<gene>
    <name evidence="14" type="primary">Dgri\GH12386</name>
    <name evidence="14" type="ORF">Dgri_GH12386</name>
</gene>
<evidence type="ECO:0000256" key="10">
    <source>
        <dbReference type="ARBA" id="ARBA00036320"/>
    </source>
</evidence>
<dbReference type="PROSITE" id="PS00134">
    <property type="entry name" value="TRYPSIN_HIS"/>
    <property type="match status" value="1"/>
</dbReference>
<dbReference type="InterPro" id="IPR001314">
    <property type="entry name" value="Peptidase_S1A"/>
</dbReference>
<keyword evidence="6" id="KW-0378">Hydrolase</keyword>
<keyword evidence="5 12" id="KW-0732">Signal</keyword>
<evidence type="ECO:0000256" key="12">
    <source>
        <dbReference type="SAM" id="SignalP"/>
    </source>
</evidence>
<dbReference type="PANTHER" id="PTHR24276">
    <property type="entry name" value="POLYSERASE-RELATED"/>
    <property type="match status" value="1"/>
</dbReference>
<dbReference type="OMA" id="IDNAHVC"/>
<dbReference type="SMR" id="B4JIV4"/>
<proteinExistence type="inferred from homology"/>
<evidence type="ECO:0000256" key="3">
    <source>
        <dbReference type="ARBA" id="ARBA00022525"/>
    </source>
</evidence>
<dbReference type="Gene3D" id="2.40.10.10">
    <property type="entry name" value="Trypsin-like serine proteases"/>
    <property type="match status" value="1"/>
</dbReference>
<sequence length="254" mass="27197">MQRQLWGASLLLLLIGLAIAGEVAPQGRIWGGEEALADAAPYAASLRIDNVHMCGASILSETQLLTAAHCCYRNGKLIDPSRITCRVGSTNQYAGGRIVSVASITSHPDYDKLDNNLAIITLTTPLVFTDRIKVIELVDKNDPLPAEGTVISVFGWGHTVDGTSSFKIRQLNLKLATDAACQDAYSEHDATKSVCLTHTLKEGTCYGDGGGAAVYQGKLLGVSNFVVGACGSRYPDVFVRTAGFSDWLQQQLQH</sequence>
<dbReference type="PROSITE" id="PS50240">
    <property type="entry name" value="TRYPSIN_DOM"/>
    <property type="match status" value="1"/>
</dbReference>
<dbReference type="CDD" id="cd00190">
    <property type="entry name" value="Tryp_SPc"/>
    <property type="match status" value="1"/>
</dbReference>
<dbReference type="GO" id="GO:0006508">
    <property type="term" value="P:proteolysis"/>
    <property type="evidence" value="ECO:0007669"/>
    <property type="project" value="UniProtKB-KW"/>
</dbReference>
<evidence type="ECO:0000259" key="13">
    <source>
        <dbReference type="PROSITE" id="PS50240"/>
    </source>
</evidence>
<evidence type="ECO:0000256" key="8">
    <source>
        <dbReference type="ARBA" id="ARBA00023145"/>
    </source>
</evidence>
<accession>B4JIV4</accession>
<dbReference type="InterPro" id="IPR018114">
    <property type="entry name" value="TRYPSIN_HIS"/>
</dbReference>
<organism evidence="15">
    <name type="scientific">Drosophila grimshawi</name>
    <name type="common">Hawaiian fruit fly</name>
    <name type="synonym">Idiomyia grimshawi</name>
    <dbReference type="NCBI Taxonomy" id="7222"/>
    <lineage>
        <taxon>Eukaryota</taxon>
        <taxon>Metazoa</taxon>
        <taxon>Ecdysozoa</taxon>
        <taxon>Arthropoda</taxon>
        <taxon>Hexapoda</taxon>
        <taxon>Insecta</taxon>
        <taxon>Pterygota</taxon>
        <taxon>Neoptera</taxon>
        <taxon>Endopterygota</taxon>
        <taxon>Diptera</taxon>
        <taxon>Brachycera</taxon>
        <taxon>Muscomorpha</taxon>
        <taxon>Ephydroidea</taxon>
        <taxon>Drosophilidae</taxon>
        <taxon>Drosophila</taxon>
        <taxon>Hawaiian Drosophila</taxon>
    </lineage>
</organism>
<dbReference type="PRINTS" id="PR00722">
    <property type="entry name" value="CHYMOTRYPSIN"/>
</dbReference>
<comment type="subcellular location">
    <subcellularLocation>
        <location evidence="1">Secreted</location>
        <location evidence="1">Extracellular space</location>
    </subcellularLocation>
</comment>
<evidence type="ECO:0000256" key="7">
    <source>
        <dbReference type="ARBA" id="ARBA00022825"/>
    </source>
</evidence>
<dbReference type="PANTHER" id="PTHR24276:SF91">
    <property type="entry name" value="AT26814P-RELATED"/>
    <property type="match status" value="1"/>
</dbReference>
<evidence type="ECO:0000256" key="9">
    <source>
        <dbReference type="ARBA" id="ARBA00023157"/>
    </source>
</evidence>
<feature type="signal peptide" evidence="12">
    <location>
        <begin position="1"/>
        <end position="20"/>
    </location>
</feature>
<dbReference type="AlphaFoldDB" id="B4JIV4"/>
<protein>
    <recommendedName>
        <fullName evidence="11">trypsin</fullName>
        <ecNumber evidence="11">3.4.21.4</ecNumber>
    </recommendedName>
</protein>
<keyword evidence="3" id="KW-0964">Secreted</keyword>
<evidence type="ECO:0000256" key="2">
    <source>
        <dbReference type="ARBA" id="ARBA00007664"/>
    </source>
</evidence>